<keyword evidence="1" id="KW-1133">Transmembrane helix</keyword>
<dbReference type="PANTHER" id="PTHR11183">
    <property type="entry name" value="GLYCOGENIN SUBFAMILY MEMBER"/>
    <property type="match status" value="1"/>
</dbReference>
<dbReference type="EMBL" id="HBIS01003048">
    <property type="protein sequence ID" value="CAE0608916.1"/>
    <property type="molecule type" value="Transcribed_RNA"/>
</dbReference>
<dbReference type="Gene3D" id="3.90.550.10">
    <property type="entry name" value="Spore Coat Polysaccharide Biosynthesis Protein SpsA, Chain A"/>
    <property type="match status" value="1"/>
</dbReference>
<evidence type="ECO:0008006" key="3">
    <source>
        <dbReference type="Google" id="ProtNLM"/>
    </source>
</evidence>
<evidence type="ECO:0000256" key="1">
    <source>
        <dbReference type="SAM" id="Phobius"/>
    </source>
</evidence>
<keyword evidence="1" id="KW-0812">Transmembrane</keyword>
<dbReference type="InterPro" id="IPR029044">
    <property type="entry name" value="Nucleotide-diphossugar_trans"/>
</dbReference>
<dbReference type="AlphaFoldDB" id="A0A7S3UBK3"/>
<feature type="transmembrane region" description="Helical" evidence="1">
    <location>
        <begin position="12"/>
        <end position="33"/>
    </location>
</feature>
<proteinExistence type="predicted"/>
<name>A0A7S3UBK3_9CHLO</name>
<sequence>MKTANRRGNKLPTVPLLVIAVLLLCLNFVLVMYTHMDERQPSIPQSIAPEREGSTWAIAVAIMSDNSYTAYQAVGACTVFESARIVQTKAKNMIALVPTPPDPLPKKSLDILRSCGVQVIERSFPIAVEDVSDPHYQKALKDKKQAGVGIREFHKLNFWNLLDFTKIMVVDTEVLFSKNPDDAFRQPQKFIHTAGPGEQMNGGFYVLEPEALAFEEMKGLILKEGAYRSDTGWYGSGRNGFADATPQGFLYWYWHVHRNQYLLTEHCFYNRMVGAPYWSLNWHKCENLPLESTIVYHLAFCPPDISLNATTAVGAGYFQQHYKKQFFNGERHKKPFGMTLEDFNIIKLLNSKDKISPAMSEECLFALEKYVRIQARFLPLNIVVDTDSTPQKDKLLFIGQDLIRSGLFRSVLNQAAKRHKTIEVFLKERQCPRVSLSTLQEHTVIGLDLECISCLPPEAFGSEPSTLLKALRSSFPDHWLVLAIRHPLTRYANEVLGLKNLWDTNHVDISQLNLVTSNLVFESLTQGLGMEDHRRILDMHEIISEFDVALLEERYAPSLMSLRHLLHWDVDVAHVPLPLDAEDLSKHPLAEFILPHTARDMEAFRVVVARMDSTVKQLQLSGINTKREVHDLKVEAKSIASFCRDQAHATDGKCIRYHTSTADLIARADEDGHLPYDS</sequence>
<accession>A0A7S3UBK3</accession>
<reference evidence="2" key="1">
    <citation type="submission" date="2021-01" db="EMBL/GenBank/DDBJ databases">
        <authorList>
            <person name="Corre E."/>
            <person name="Pelletier E."/>
            <person name="Niang G."/>
            <person name="Scheremetjew M."/>
            <person name="Finn R."/>
            <person name="Kale V."/>
            <person name="Holt S."/>
            <person name="Cochrane G."/>
            <person name="Meng A."/>
            <person name="Brown T."/>
            <person name="Cohen L."/>
        </authorList>
    </citation>
    <scope>NUCLEOTIDE SEQUENCE</scope>
    <source>
        <strain evidence="2">CCMP1897</strain>
    </source>
</reference>
<dbReference type="SUPFAM" id="SSF53448">
    <property type="entry name" value="Nucleotide-diphospho-sugar transferases"/>
    <property type="match status" value="1"/>
</dbReference>
<dbReference type="InterPro" id="IPR050587">
    <property type="entry name" value="GNT1/Glycosyltrans_8"/>
</dbReference>
<gene>
    <name evidence="2" type="ORF">PSAL00342_LOCUS2735</name>
</gene>
<keyword evidence="1" id="KW-0472">Membrane</keyword>
<organism evidence="2">
    <name type="scientific">Picocystis salinarum</name>
    <dbReference type="NCBI Taxonomy" id="88271"/>
    <lineage>
        <taxon>Eukaryota</taxon>
        <taxon>Viridiplantae</taxon>
        <taxon>Chlorophyta</taxon>
        <taxon>Picocystophyceae</taxon>
        <taxon>Picocystales</taxon>
        <taxon>Picocystaceae</taxon>
        <taxon>Picocystis</taxon>
    </lineage>
</organism>
<protein>
    <recommendedName>
        <fullName evidence="3">Nucleotide-diphospho-sugar transferase</fullName>
    </recommendedName>
</protein>
<evidence type="ECO:0000313" key="2">
    <source>
        <dbReference type="EMBL" id="CAE0608916.1"/>
    </source>
</evidence>